<dbReference type="PROSITE" id="PS50043">
    <property type="entry name" value="HTH_LUXR_2"/>
    <property type="match status" value="1"/>
</dbReference>
<dbReference type="GO" id="GO:0003677">
    <property type="term" value="F:DNA binding"/>
    <property type="evidence" value="ECO:0007669"/>
    <property type="project" value="UniProtKB-KW"/>
</dbReference>
<evidence type="ECO:0000256" key="4">
    <source>
        <dbReference type="SAM" id="Phobius"/>
    </source>
</evidence>
<dbReference type="AlphaFoldDB" id="A0A8J3D876"/>
<reference evidence="6 7" key="1">
    <citation type="journal article" date="2014" name="Int. J. Syst. Evol. Microbiol.">
        <title>Complete genome sequence of Corynebacterium casei LMG S-19264T (=DSM 44701T), isolated from a smear-ripened cheese.</title>
        <authorList>
            <consortium name="US DOE Joint Genome Institute (JGI-PGF)"/>
            <person name="Walter F."/>
            <person name="Albersmeier A."/>
            <person name="Kalinowski J."/>
            <person name="Ruckert C."/>
        </authorList>
    </citation>
    <scope>NUCLEOTIDE SEQUENCE [LARGE SCALE GENOMIC DNA]</scope>
    <source>
        <strain evidence="6 7">KCTC 12866</strain>
    </source>
</reference>
<evidence type="ECO:0000313" key="6">
    <source>
        <dbReference type="EMBL" id="GHB67489.1"/>
    </source>
</evidence>
<dbReference type="PRINTS" id="PR00038">
    <property type="entry name" value="HTHLUXR"/>
</dbReference>
<dbReference type="SMART" id="SM00421">
    <property type="entry name" value="HTH_LUXR"/>
    <property type="match status" value="1"/>
</dbReference>
<dbReference type="PROSITE" id="PS00622">
    <property type="entry name" value="HTH_LUXR_1"/>
    <property type="match status" value="1"/>
</dbReference>
<feature type="transmembrane region" description="Helical" evidence="4">
    <location>
        <begin position="158"/>
        <end position="176"/>
    </location>
</feature>
<evidence type="ECO:0000256" key="1">
    <source>
        <dbReference type="ARBA" id="ARBA00023015"/>
    </source>
</evidence>
<dbReference type="GO" id="GO:0006355">
    <property type="term" value="P:regulation of DNA-templated transcription"/>
    <property type="evidence" value="ECO:0007669"/>
    <property type="project" value="InterPro"/>
</dbReference>
<dbReference type="Gene3D" id="1.10.10.10">
    <property type="entry name" value="Winged helix-like DNA-binding domain superfamily/Winged helix DNA-binding domain"/>
    <property type="match status" value="1"/>
</dbReference>
<keyword evidence="3" id="KW-0804">Transcription</keyword>
<feature type="transmembrane region" description="Helical" evidence="4">
    <location>
        <begin position="100"/>
        <end position="119"/>
    </location>
</feature>
<keyword evidence="4" id="KW-1133">Transmembrane helix</keyword>
<keyword evidence="2" id="KW-0238">DNA-binding</keyword>
<feature type="transmembrane region" description="Helical" evidence="4">
    <location>
        <begin position="28"/>
        <end position="49"/>
    </location>
</feature>
<keyword evidence="7" id="KW-1185">Reference proteome</keyword>
<organism evidence="6 7">
    <name type="scientific">Persicitalea jodogahamensis</name>
    <dbReference type="NCBI Taxonomy" id="402147"/>
    <lineage>
        <taxon>Bacteria</taxon>
        <taxon>Pseudomonadati</taxon>
        <taxon>Bacteroidota</taxon>
        <taxon>Cytophagia</taxon>
        <taxon>Cytophagales</taxon>
        <taxon>Spirosomataceae</taxon>
        <taxon>Persicitalea</taxon>
    </lineage>
</organism>
<evidence type="ECO:0000313" key="7">
    <source>
        <dbReference type="Proteomes" id="UP000598271"/>
    </source>
</evidence>
<feature type="domain" description="HTH luxR-type" evidence="5">
    <location>
        <begin position="229"/>
        <end position="294"/>
    </location>
</feature>
<keyword evidence="1" id="KW-0805">Transcription regulation</keyword>
<dbReference type="SUPFAM" id="SSF46894">
    <property type="entry name" value="C-terminal effector domain of the bipartite response regulators"/>
    <property type="match status" value="1"/>
</dbReference>
<gene>
    <name evidence="6" type="ORF">GCM10007390_21000</name>
</gene>
<feature type="transmembrane region" description="Helical" evidence="4">
    <location>
        <begin position="69"/>
        <end position="93"/>
    </location>
</feature>
<feature type="transmembrane region" description="Helical" evidence="4">
    <location>
        <begin position="125"/>
        <end position="146"/>
    </location>
</feature>
<dbReference type="Proteomes" id="UP000598271">
    <property type="component" value="Unassembled WGS sequence"/>
</dbReference>
<proteinExistence type="predicted"/>
<evidence type="ECO:0000256" key="2">
    <source>
        <dbReference type="ARBA" id="ARBA00023125"/>
    </source>
</evidence>
<protein>
    <recommendedName>
        <fullName evidence="5">HTH luxR-type domain-containing protein</fullName>
    </recommendedName>
</protein>
<dbReference type="Pfam" id="PF00196">
    <property type="entry name" value="GerE"/>
    <property type="match status" value="1"/>
</dbReference>
<dbReference type="PANTHER" id="PTHR44688:SF16">
    <property type="entry name" value="DNA-BINDING TRANSCRIPTIONAL ACTIVATOR DEVR_DOSR"/>
    <property type="match status" value="1"/>
</dbReference>
<dbReference type="InterPro" id="IPR000792">
    <property type="entry name" value="Tscrpt_reg_LuxR_C"/>
</dbReference>
<dbReference type="InterPro" id="IPR036388">
    <property type="entry name" value="WH-like_DNA-bd_sf"/>
</dbReference>
<evidence type="ECO:0000256" key="3">
    <source>
        <dbReference type="ARBA" id="ARBA00023163"/>
    </source>
</evidence>
<evidence type="ECO:0000259" key="5">
    <source>
        <dbReference type="PROSITE" id="PS50043"/>
    </source>
</evidence>
<sequence length="295" mass="33762">MFCLGLMAGGVLVLFRQKEYGQYLPMRYLRYYLILTYTFGFYALWSRLLLRELYFPILPPASRLPLSRFLTLLSVPFLLAGMLMLILWIAHILKPGRRNLMLSILITSLVAALVGYFGAESTWTVNHIYAAFVLVLMTGVGTSLALGQAKDLNFRPKLTLAGLAFVVGVVHLLLFVQSGSYLPFELLFIFLYFLSHTVFAVYYVYRAKLPDAAPSRAATFATKVPSLELFVENYDITPRELEVIQEIYRGKTNKEIAETLFVTVQTIKDHTHRIYQKTEVKSRTQLISLMRTFRV</sequence>
<comment type="caution">
    <text evidence="6">The sequence shown here is derived from an EMBL/GenBank/DDBJ whole genome shotgun (WGS) entry which is preliminary data.</text>
</comment>
<dbReference type="PANTHER" id="PTHR44688">
    <property type="entry name" value="DNA-BINDING TRANSCRIPTIONAL ACTIVATOR DEVR_DOSR"/>
    <property type="match status" value="1"/>
</dbReference>
<keyword evidence="4" id="KW-0472">Membrane</keyword>
<keyword evidence="4" id="KW-0812">Transmembrane</keyword>
<name>A0A8J3D876_9BACT</name>
<dbReference type="EMBL" id="BMXF01000002">
    <property type="protein sequence ID" value="GHB67489.1"/>
    <property type="molecule type" value="Genomic_DNA"/>
</dbReference>
<accession>A0A8J3D876</accession>
<dbReference type="InterPro" id="IPR016032">
    <property type="entry name" value="Sig_transdc_resp-reg_C-effctor"/>
</dbReference>
<feature type="transmembrane region" description="Helical" evidence="4">
    <location>
        <begin position="182"/>
        <end position="205"/>
    </location>
</feature>
<dbReference type="CDD" id="cd06170">
    <property type="entry name" value="LuxR_C_like"/>
    <property type="match status" value="1"/>
</dbReference>